<comment type="similarity">
    <text evidence="1">Belongs to the MIX23 family.</text>
</comment>
<protein>
    <recommendedName>
        <fullName evidence="4">Caffeine-induced death protein 2</fullName>
    </recommendedName>
</protein>
<evidence type="ECO:0000313" key="2">
    <source>
        <dbReference type="EMBL" id="KAJ5504214.1"/>
    </source>
</evidence>
<reference evidence="2" key="1">
    <citation type="submission" date="2022-12" db="EMBL/GenBank/DDBJ databases">
        <authorList>
            <person name="Petersen C."/>
        </authorList>
    </citation>
    <scope>NUCLEOTIDE SEQUENCE</scope>
    <source>
        <strain evidence="2">IBT 29495</strain>
    </source>
</reference>
<evidence type="ECO:0000256" key="1">
    <source>
        <dbReference type="ARBA" id="ARBA00024204"/>
    </source>
</evidence>
<dbReference type="Proteomes" id="UP001149954">
    <property type="component" value="Unassembled WGS sequence"/>
</dbReference>
<proteinExistence type="inferred from homology"/>
<sequence length="247" mass="28720">MAHGELARTIHECYQQLSHRWTTSINNVRNFHYNLEWFWIKSNREAGEEIRGRMPQVLSTAAPVLTPRFCFDERLLRDFLRLSRSTIDDSITQNLNALITPAQEGFDPSSTAVRRAEFRPQINPADCQSFKDNVLFPSWQTRSDVLTYCTGVATSPDPDDPDLILRQTESARDREREVDERLDPYSARFFPREARTESLANLIRNERTIEEIVRARTWGMVSEKCSVSSVSSTWEEALNSWRHSHQK</sequence>
<dbReference type="EMBL" id="JAPWDS010000003">
    <property type="protein sequence ID" value="KAJ5504214.1"/>
    <property type="molecule type" value="Genomic_DNA"/>
</dbReference>
<comment type="caution">
    <text evidence="2">The sequence shown here is derived from an EMBL/GenBank/DDBJ whole genome shotgun (WGS) entry which is preliminary data.</text>
</comment>
<dbReference type="Pfam" id="PF09774">
    <property type="entry name" value="MIX23"/>
    <property type="match status" value="1"/>
</dbReference>
<dbReference type="OrthoDB" id="5593818at2759"/>
<evidence type="ECO:0000313" key="3">
    <source>
        <dbReference type="Proteomes" id="UP001149954"/>
    </source>
</evidence>
<organism evidence="2 3">
    <name type="scientific">Penicillium fimorum</name>
    <dbReference type="NCBI Taxonomy" id="1882269"/>
    <lineage>
        <taxon>Eukaryota</taxon>
        <taxon>Fungi</taxon>
        <taxon>Dikarya</taxon>
        <taxon>Ascomycota</taxon>
        <taxon>Pezizomycotina</taxon>
        <taxon>Eurotiomycetes</taxon>
        <taxon>Eurotiomycetidae</taxon>
        <taxon>Eurotiales</taxon>
        <taxon>Aspergillaceae</taxon>
        <taxon>Penicillium</taxon>
    </lineage>
</organism>
<gene>
    <name evidence="2" type="ORF">N7463_007088</name>
</gene>
<dbReference type="AlphaFoldDB" id="A0A9X0C6N9"/>
<dbReference type="InterPro" id="IPR019171">
    <property type="entry name" value="MIX23"/>
</dbReference>
<keyword evidence="3" id="KW-1185">Reference proteome</keyword>
<name>A0A9X0C6N9_9EURO</name>
<accession>A0A9X0C6N9</accession>
<reference evidence="2" key="2">
    <citation type="journal article" date="2023" name="IMA Fungus">
        <title>Comparative genomic study of the Penicillium genus elucidates a diverse pangenome and 15 lateral gene transfer events.</title>
        <authorList>
            <person name="Petersen C."/>
            <person name="Sorensen T."/>
            <person name="Nielsen M.R."/>
            <person name="Sondergaard T.E."/>
            <person name="Sorensen J.L."/>
            <person name="Fitzpatrick D.A."/>
            <person name="Frisvad J.C."/>
            <person name="Nielsen K.L."/>
        </authorList>
    </citation>
    <scope>NUCLEOTIDE SEQUENCE</scope>
    <source>
        <strain evidence="2">IBT 29495</strain>
    </source>
</reference>
<dbReference type="PANTHER" id="PTHR31905:SF2">
    <property type="entry name" value="PROTEIN MIX23"/>
    <property type="match status" value="1"/>
</dbReference>
<dbReference type="GO" id="GO:0005758">
    <property type="term" value="C:mitochondrial intermembrane space"/>
    <property type="evidence" value="ECO:0007669"/>
    <property type="project" value="InterPro"/>
</dbReference>
<dbReference type="PANTHER" id="PTHR31905">
    <property type="entry name" value="COILED-COIL DOMAIN-CONTAINING PROTEIN 58"/>
    <property type="match status" value="1"/>
</dbReference>
<evidence type="ECO:0008006" key="4">
    <source>
        <dbReference type="Google" id="ProtNLM"/>
    </source>
</evidence>